<dbReference type="PANTHER" id="PTHR21427:SF19">
    <property type="entry name" value="UBIQUINONE BIOSYNTHESIS PROTEIN COQ9, MITOCHONDRIAL"/>
    <property type="match status" value="1"/>
</dbReference>
<dbReference type="AlphaFoldDB" id="A0A4U6XVW1"/>
<evidence type="ECO:0000256" key="5">
    <source>
        <dbReference type="ARBA" id="ARBA00022946"/>
    </source>
</evidence>
<dbReference type="EMBL" id="PJEX01000001">
    <property type="protein sequence ID" value="TKW60132.1"/>
    <property type="molecule type" value="Genomic_DNA"/>
</dbReference>
<keyword evidence="4 8" id="KW-0831">Ubiquinone biosynthesis</keyword>
<evidence type="ECO:0000256" key="3">
    <source>
        <dbReference type="ARBA" id="ARBA00010766"/>
    </source>
</evidence>
<dbReference type="InterPro" id="IPR012762">
    <property type="entry name" value="Ubiq_biosynth_COQ9"/>
</dbReference>
<accession>A0A4U6XVW1</accession>
<organism evidence="10 11">
    <name type="scientific">Colletotrichum tanaceti</name>
    <dbReference type="NCBI Taxonomy" id="1306861"/>
    <lineage>
        <taxon>Eukaryota</taxon>
        <taxon>Fungi</taxon>
        <taxon>Dikarya</taxon>
        <taxon>Ascomycota</taxon>
        <taxon>Pezizomycotina</taxon>
        <taxon>Sordariomycetes</taxon>
        <taxon>Hypocreomycetidae</taxon>
        <taxon>Glomerellales</taxon>
        <taxon>Glomerellaceae</taxon>
        <taxon>Colletotrichum</taxon>
        <taxon>Colletotrichum destructivum species complex</taxon>
    </lineage>
</organism>
<gene>
    <name evidence="10" type="primary">coq9</name>
    <name evidence="10" type="ORF">CTA1_4846</name>
</gene>
<evidence type="ECO:0000256" key="6">
    <source>
        <dbReference type="ARBA" id="ARBA00023121"/>
    </source>
</evidence>
<dbReference type="GO" id="GO:0008289">
    <property type="term" value="F:lipid binding"/>
    <property type="evidence" value="ECO:0007669"/>
    <property type="project" value="UniProtKB-UniRule"/>
</dbReference>
<dbReference type="Pfam" id="PF08511">
    <property type="entry name" value="COQ9"/>
    <property type="match status" value="1"/>
</dbReference>
<keyword evidence="5" id="KW-0809">Transit peptide</keyword>
<dbReference type="InterPro" id="IPR013718">
    <property type="entry name" value="COQ9_C"/>
</dbReference>
<dbReference type="STRING" id="1306861.A0A4U6XVW1"/>
<comment type="subcellular location">
    <subcellularLocation>
        <location evidence="1 8">Mitochondrion</location>
    </subcellularLocation>
</comment>
<comment type="similarity">
    <text evidence="3 8">Belongs to the COQ9 family.</text>
</comment>
<name>A0A4U6XVW1_9PEZI</name>
<dbReference type="GO" id="GO:0005743">
    <property type="term" value="C:mitochondrial inner membrane"/>
    <property type="evidence" value="ECO:0007669"/>
    <property type="project" value="TreeGrafter"/>
</dbReference>
<evidence type="ECO:0000256" key="2">
    <source>
        <dbReference type="ARBA" id="ARBA00004749"/>
    </source>
</evidence>
<evidence type="ECO:0000256" key="1">
    <source>
        <dbReference type="ARBA" id="ARBA00004173"/>
    </source>
</evidence>
<keyword evidence="7 8" id="KW-0496">Mitochondrion</keyword>
<evidence type="ECO:0000256" key="8">
    <source>
        <dbReference type="RuleBase" id="RU366063"/>
    </source>
</evidence>
<protein>
    <recommendedName>
        <fullName evidence="8">Ubiquinone biosynthesis protein</fullName>
    </recommendedName>
</protein>
<evidence type="ECO:0000256" key="7">
    <source>
        <dbReference type="ARBA" id="ARBA00023128"/>
    </source>
</evidence>
<dbReference type="UniPathway" id="UPA00232"/>
<keyword evidence="11" id="KW-1185">Reference proteome</keyword>
<feature type="domain" description="COQ9 C-terminal" evidence="9">
    <location>
        <begin position="158"/>
        <end position="227"/>
    </location>
</feature>
<dbReference type="Gene3D" id="1.10.357.10">
    <property type="entry name" value="Tetracycline Repressor, domain 2"/>
    <property type="match status" value="1"/>
</dbReference>
<reference evidence="10 11" key="1">
    <citation type="journal article" date="2019" name="PLoS ONE">
        <title>Comparative genome analysis indicates high evolutionary potential of pathogenicity genes in Colletotrichum tanaceti.</title>
        <authorList>
            <person name="Lelwala R.V."/>
            <person name="Korhonen P.K."/>
            <person name="Young N.D."/>
            <person name="Scott J.B."/>
            <person name="Ades P.A."/>
            <person name="Gasser R.B."/>
            <person name="Taylor P.W.J."/>
        </authorList>
    </citation>
    <scope>NUCLEOTIDE SEQUENCE [LARGE SCALE GENOMIC DNA]</scope>
    <source>
        <strain evidence="10">BRIP57314</strain>
    </source>
</reference>
<evidence type="ECO:0000313" key="11">
    <source>
        <dbReference type="Proteomes" id="UP000310108"/>
    </source>
</evidence>
<comment type="caution">
    <text evidence="10">The sequence shown here is derived from an EMBL/GenBank/DDBJ whole genome shotgun (WGS) entry which is preliminary data.</text>
</comment>
<comment type="function">
    <text evidence="8">Membrane-associated protein that warps the membrane surface to access and bind aromatic isoprenes with high specificity, including ubiquinone (CoQ) isoprene intermediates and presents them directly to Coq7, therefore facilitating the Coq7-mediated hydroxylase step. Participates in the biosynthesis of coenzyme Q, also named ubiquinone, an essential lipid-soluble electron transporter for aerobic cellular respiration.</text>
</comment>
<evidence type="ECO:0000256" key="4">
    <source>
        <dbReference type="ARBA" id="ARBA00022688"/>
    </source>
</evidence>
<sequence length="256" mass="28523">MFVTCHPVARVAFRSLRLYPRAVSASPQPSRPYHSYDHPYSTTSFHTQEQTILSAAYKHVPEHGFSYKALALGARDTGYLDISTSVLPDGPFSLIRYHLVTRREGLAAKSSQVLGGSSQTAVQEKVERLTWERLLENEPIIDRWQEALAVMAQPSHAAVSIKELAKLADEILFLSGDTSVDPSWYTKRASLSMIYASSELFMTNDRSVNFRDTRDFLRRRLNEVEDAGSVLGSVGQWAGFTASAGVNVLRSKGLRL</sequence>
<keyword evidence="10" id="KW-0830">Ubiquinone</keyword>
<dbReference type="FunFam" id="1.10.357.10:FF:000004">
    <property type="entry name" value="Ubiquinone biosynthesis protein COQ9, mitochondrial"/>
    <property type="match status" value="1"/>
</dbReference>
<dbReference type="GO" id="GO:0006744">
    <property type="term" value="P:ubiquinone biosynthetic process"/>
    <property type="evidence" value="ECO:0007669"/>
    <property type="project" value="UniProtKB-UniRule"/>
</dbReference>
<proteinExistence type="inferred from homology"/>
<dbReference type="Proteomes" id="UP000310108">
    <property type="component" value="Unassembled WGS sequence"/>
</dbReference>
<evidence type="ECO:0000259" key="9">
    <source>
        <dbReference type="Pfam" id="PF08511"/>
    </source>
</evidence>
<comment type="pathway">
    <text evidence="2 8">Cofactor biosynthesis; ubiquinone biosynthesis.</text>
</comment>
<evidence type="ECO:0000313" key="10">
    <source>
        <dbReference type="EMBL" id="TKW60132.1"/>
    </source>
</evidence>
<dbReference type="NCBIfam" id="TIGR02396">
    <property type="entry name" value="diverge_rpsU"/>
    <property type="match status" value="1"/>
</dbReference>
<keyword evidence="6 8" id="KW-0446">Lipid-binding</keyword>
<dbReference type="PANTHER" id="PTHR21427">
    <property type="entry name" value="UBIQUINONE BIOSYNTHESIS PROTEIN COQ9, MITOCHONDRIAL"/>
    <property type="match status" value="1"/>
</dbReference>
<dbReference type="OrthoDB" id="619536at2759"/>